<dbReference type="Pfam" id="PF01593">
    <property type="entry name" value="Amino_oxidase"/>
    <property type="match status" value="1"/>
</dbReference>
<dbReference type="InterPro" id="IPR036188">
    <property type="entry name" value="FAD/NAD-bd_sf"/>
</dbReference>
<evidence type="ECO:0000256" key="2">
    <source>
        <dbReference type="ARBA" id="ARBA00022630"/>
    </source>
</evidence>
<dbReference type="AlphaFoldDB" id="A0A452ST16"/>
<dbReference type="GeneTree" id="ENSGT00940000157511"/>
<dbReference type="Proteomes" id="UP000291022">
    <property type="component" value="Unassembled WGS sequence"/>
</dbReference>
<keyword evidence="3" id="KW-0274">FAD</keyword>
<accession>A0A452ST16</accession>
<evidence type="ECO:0000259" key="4">
    <source>
        <dbReference type="Pfam" id="PF01593"/>
    </source>
</evidence>
<evidence type="ECO:0000256" key="3">
    <source>
        <dbReference type="ARBA" id="ARBA00022827"/>
    </source>
</evidence>
<sequence>MQSCESSGDSADDPLSRGLRRRGQPRVVVIGAGLAGLAAAKALLEQGFTDVTVLEASSCIGGRVQSVKLGHATFELGATWIHGSHGNPIYHLAEANGLLEETTDGERSVGRISLYSKNGVACYLTNRGRRIPKDVVEEFSDLYNEVYNLTQEFFRHGKPVNAESQNSVGVFTREEVRNRIRDDPEDPEATKRLKLAMIQQYLKGTPTFQNLGESCAQPGAATPTSEAPIRTRRWALVGQMWKSWPSPCRTPRAPRWR</sequence>
<protein>
    <submittedName>
        <fullName evidence="5">Spermine oxidase</fullName>
    </submittedName>
</protein>
<keyword evidence="2" id="KW-0285">Flavoprotein</keyword>
<proteinExistence type="predicted"/>
<gene>
    <name evidence="5" type="primary">SMOX</name>
</gene>
<dbReference type="GO" id="GO:0046592">
    <property type="term" value="F:polyamine oxidase activity"/>
    <property type="evidence" value="ECO:0007669"/>
    <property type="project" value="TreeGrafter"/>
</dbReference>
<reference evidence="5" key="2">
    <citation type="submission" date="2025-08" db="UniProtKB">
        <authorList>
            <consortium name="Ensembl"/>
        </authorList>
    </citation>
    <scope>IDENTIFICATION</scope>
</reference>
<dbReference type="Gene3D" id="3.50.50.60">
    <property type="entry name" value="FAD/NAD(P)-binding domain"/>
    <property type="match status" value="1"/>
</dbReference>
<dbReference type="Gene3D" id="3.90.660.10">
    <property type="match status" value="1"/>
</dbReference>
<evidence type="ECO:0000313" key="6">
    <source>
        <dbReference type="Proteomes" id="UP000291022"/>
    </source>
</evidence>
<organism evidence="5 6">
    <name type="scientific">Ursus americanus</name>
    <name type="common">American black bear</name>
    <name type="synonym">Euarctos americanus</name>
    <dbReference type="NCBI Taxonomy" id="9643"/>
    <lineage>
        <taxon>Eukaryota</taxon>
        <taxon>Metazoa</taxon>
        <taxon>Chordata</taxon>
        <taxon>Craniata</taxon>
        <taxon>Vertebrata</taxon>
        <taxon>Euteleostomi</taxon>
        <taxon>Mammalia</taxon>
        <taxon>Eutheria</taxon>
        <taxon>Laurasiatheria</taxon>
        <taxon>Carnivora</taxon>
        <taxon>Caniformia</taxon>
        <taxon>Ursidae</taxon>
        <taxon>Ursus</taxon>
    </lineage>
</organism>
<dbReference type="Ensembl" id="ENSUAMT00000039943.1">
    <property type="protein sequence ID" value="ENSUAMP00000035878.1"/>
    <property type="gene ID" value="ENSUAMG00000027218.1"/>
</dbReference>
<dbReference type="FunFam" id="3.90.660.10:FF:000064">
    <property type="match status" value="1"/>
</dbReference>
<reference evidence="5" key="3">
    <citation type="submission" date="2025-09" db="UniProtKB">
        <authorList>
            <consortium name="Ensembl"/>
        </authorList>
    </citation>
    <scope>IDENTIFICATION</scope>
</reference>
<dbReference type="PRINTS" id="PR00419">
    <property type="entry name" value="ADXRDTASE"/>
</dbReference>
<reference evidence="6" key="1">
    <citation type="submission" date="2016-06" db="EMBL/GenBank/DDBJ databases">
        <title>De novo assembly and RNA-Seq shows season-dependent expression and editing in black bear kidneys.</title>
        <authorList>
            <person name="Korstanje R."/>
            <person name="Srivastava A."/>
            <person name="Sarsani V.K."/>
            <person name="Sheehan S.M."/>
            <person name="Seger R.L."/>
            <person name="Barter M.E."/>
            <person name="Lindqvist C."/>
            <person name="Brody L.C."/>
            <person name="Mullikin J.C."/>
        </authorList>
    </citation>
    <scope>NUCLEOTIDE SEQUENCE [LARGE SCALE GENOMIC DNA]</scope>
</reference>
<feature type="domain" description="Amine oxidase" evidence="4">
    <location>
        <begin position="34"/>
        <end position="174"/>
    </location>
</feature>
<dbReference type="GO" id="GO:0046208">
    <property type="term" value="P:spermine catabolic process"/>
    <property type="evidence" value="ECO:0007669"/>
    <property type="project" value="TreeGrafter"/>
</dbReference>
<name>A0A452ST16_URSAM</name>
<dbReference type="InterPro" id="IPR002937">
    <property type="entry name" value="Amino_oxidase"/>
</dbReference>
<evidence type="ECO:0000256" key="1">
    <source>
        <dbReference type="ARBA" id="ARBA00001974"/>
    </source>
</evidence>
<evidence type="ECO:0000313" key="5">
    <source>
        <dbReference type="Ensembl" id="ENSUAMP00000035878.1"/>
    </source>
</evidence>
<dbReference type="PANTHER" id="PTHR10742">
    <property type="entry name" value="FLAVIN MONOAMINE OXIDASE"/>
    <property type="match status" value="1"/>
</dbReference>
<dbReference type="PANTHER" id="PTHR10742:SF416">
    <property type="entry name" value="SPERMINE OXIDASE"/>
    <property type="match status" value="1"/>
</dbReference>
<dbReference type="InterPro" id="IPR050281">
    <property type="entry name" value="Flavin_monoamine_oxidase"/>
</dbReference>
<comment type="cofactor">
    <cofactor evidence="1">
        <name>FAD</name>
        <dbReference type="ChEBI" id="CHEBI:57692"/>
    </cofactor>
</comment>
<keyword evidence="6" id="KW-1185">Reference proteome</keyword>
<dbReference type="SUPFAM" id="SSF51905">
    <property type="entry name" value="FAD/NAD(P)-binding domain"/>
    <property type="match status" value="1"/>
</dbReference>